<sequence length="46" mass="5218">MYGSRFADIVYTIDRMENQSLETEFAALDDSAPWSGGLRIGSRYAR</sequence>
<gene>
    <name evidence="1" type="ORF">RAJCM14343_1243</name>
</gene>
<keyword evidence="2" id="KW-1185">Reference proteome</keyword>
<dbReference type="Proteomes" id="UP000325466">
    <property type="component" value="Unassembled WGS sequence"/>
</dbReference>
<proteinExistence type="predicted"/>
<accession>A0ABQ0YHJ0</accession>
<comment type="caution">
    <text evidence="1">The sequence shown here is derived from an EMBL/GenBank/DDBJ whole genome shotgun (WGS) entry which is preliminary data.</text>
</comment>
<dbReference type="EMBL" id="BLAH01000037">
    <property type="protein sequence ID" value="GES35994.1"/>
    <property type="molecule type" value="Genomic_DNA"/>
</dbReference>
<protein>
    <submittedName>
        <fullName evidence="1">Uncharacterized protein</fullName>
    </submittedName>
</protein>
<name>A0ABQ0YHJ0_9NOCA</name>
<evidence type="ECO:0000313" key="1">
    <source>
        <dbReference type="EMBL" id="GES35994.1"/>
    </source>
</evidence>
<evidence type="ECO:0000313" key="2">
    <source>
        <dbReference type="Proteomes" id="UP000325466"/>
    </source>
</evidence>
<organism evidence="1 2">
    <name type="scientific">Rhodococcus aetherivorans</name>
    <dbReference type="NCBI Taxonomy" id="191292"/>
    <lineage>
        <taxon>Bacteria</taxon>
        <taxon>Bacillati</taxon>
        <taxon>Actinomycetota</taxon>
        <taxon>Actinomycetes</taxon>
        <taxon>Mycobacteriales</taxon>
        <taxon>Nocardiaceae</taxon>
        <taxon>Rhodococcus</taxon>
    </lineage>
</organism>
<reference evidence="1 2" key="1">
    <citation type="journal article" date="2018" name="Biodegradation">
        <title>1,4-Dioxane degradation characteristics of Rhodococcus aetherivorans JCM 14343.</title>
        <authorList>
            <person name="Inoue D."/>
            <person name="Tsunoda T."/>
            <person name="Yamamoto N."/>
            <person name="Ike M."/>
            <person name="Sei K."/>
        </authorList>
    </citation>
    <scope>NUCLEOTIDE SEQUENCE [LARGE SCALE GENOMIC DNA]</scope>
    <source>
        <strain evidence="1 2">JCM 14343</strain>
    </source>
</reference>